<name>A0A5C8V6G1_9FLAO</name>
<evidence type="ECO:0000259" key="4">
    <source>
        <dbReference type="Pfam" id="PF07687"/>
    </source>
</evidence>
<keyword evidence="1" id="KW-0645">Protease</keyword>
<dbReference type="SUPFAM" id="SSF53187">
    <property type="entry name" value="Zn-dependent exopeptidases"/>
    <property type="match status" value="1"/>
</dbReference>
<proteinExistence type="predicted"/>
<evidence type="ECO:0000313" key="5">
    <source>
        <dbReference type="EMBL" id="TXN36107.1"/>
    </source>
</evidence>
<dbReference type="InterPro" id="IPR002933">
    <property type="entry name" value="Peptidase_M20"/>
</dbReference>
<dbReference type="AlphaFoldDB" id="A0A5C8V6G1"/>
<evidence type="ECO:0000256" key="1">
    <source>
        <dbReference type="ARBA" id="ARBA00022670"/>
    </source>
</evidence>
<comment type="caution">
    <text evidence="5">The sequence shown here is derived from an EMBL/GenBank/DDBJ whole genome shotgun (WGS) entry which is preliminary data.</text>
</comment>
<feature type="domain" description="Peptidase M20 dimerisation" evidence="4">
    <location>
        <begin position="233"/>
        <end position="385"/>
    </location>
</feature>
<dbReference type="Pfam" id="PF07687">
    <property type="entry name" value="M20_dimer"/>
    <property type="match status" value="1"/>
</dbReference>
<dbReference type="RefSeq" id="WP_147744878.1">
    <property type="nucleotide sequence ID" value="NZ_VRUR01000002.1"/>
</dbReference>
<dbReference type="Gene3D" id="3.40.630.10">
    <property type="entry name" value="Zn peptidases"/>
    <property type="match status" value="1"/>
</dbReference>
<dbReference type="Pfam" id="PF01546">
    <property type="entry name" value="Peptidase_M20"/>
    <property type="match status" value="1"/>
</dbReference>
<evidence type="ECO:0000256" key="2">
    <source>
        <dbReference type="ARBA" id="ARBA00022723"/>
    </source>
</evidence>
<dbReference type="GO" id="GO:0046872">
    <property type="term" value="F:metal ion binding"/>
    <property type="evidence" value="ECO:0007669"/>
    <property type="project" value="UniProtKB-KW"/>
</dbReference>
<dbReference type="EMBL" id="VRUR01000002">
    <property type="protein sequence ID" value="TXN36107.1"/>
    <property type="molecule type" value="Genomic_DNA"/>
</dbReference>
<sequence length="505" mass="57035">MRAVITLISYLFFAVCFGQSLEKTKIDYWADEYFLEGVSSLAEFLTIPNYGGLKDNIDLNLTWCEREFQTVGFETQPLIAQGTKHLLAQRIFKKKAPTILFYLQIDGQPVDSTKWFQESPYIPVLKECVSGDCQRIPWDKLTKEFNPNWRIFARSASDSKGPAVAFLQALRILHKENINPNFNIKVIMDFQEELGSPSLPTLVEANQEKFAADAMLIMDGTRPPSNLPTLMFGARGIATMKLTVYGASKNLHSGQYGNYAPNPVFHLSRLLGSMKDEHGRVLIPGYYDGVYLNDDKKKLINSVPENRAELLATLGISEPETVGETYQEALQYPSLNVRGLRAAWVEKEARTIIPSTVLAEIDMRLVPETPAERQIKLVTEYIRSKGFYVLDREPSKDERRKYAKLIKVESRIGSQPFRTDLDSPLGDWLGFSMEHVFGKGKYIRMQSTGGSQPIAPFISKLGIPAISIRIPNPDNNIHAPNENLRLGNFHEGLKMCLGILTQKYE</sequence>
<dbReference type="PANTHER" id="PTHR43270:SF8">
    <property type="entry name" value="DI- AND TRIPEPTIDASE DUG2-RELATED"/>
    <property type="match status" value="1"/>
</dbReference>
<keyword evidence="6" id="KW-1185">Reference proteome</keyword>
<protein>
    <submittedName>
        <fullName evidence="5">M20/M25/M40 family metallo-hydrolase</fullName>
    </submittedName>
</protein>
<evidence type="ECO:0000256" key="3">
    <source>
        <dbReference type="ARBA" id="ARBA00022801"/>
    </source>
</evidence>
<dbReference type="GO" id="GO:0006508">
    <property type="term" value="P:proteolysis"/>
    <property type="evidence" value="ECO:0007669"/>
    <property type="project" value="UniProtKB-KW"/>
</dbReference>
<dbReference type="PANTHER" id="PTHR43270">
    <property type="entry name" value="BETA-ALA-HIS DIPEPTIDASE"/>
    <property type="match status" value="1"/>
</dbReference>
<accession>A0A5C8V6G1</accession>
<dbReference type="Gene3D" id="3.30.70.360">
    <property type="match status" value="1"/>
</dbReference>
<organism evidence="5 6">
    <name type="scientific">Flagellimonas hymeniacidonis</name>
    <dbReference type="NCBI Taxonomy" id="2603628"/>
    <lineage>
        <taxon>Bacteria</taxon>
        <taxon>Pseudomonadati</taxon>
        <taxon>Bacteroidota</taxon>
        <taxon>Flavobacteriia</taxon>
        <taxon>Flavobacteriales</taxon>
        <taxon>Flavobacteriaceae</taxon>
        <taxon>Flagellimonas</taxon>
    </lineage>
</organism>
<reference evidence="5 6" key="1">
    <citation type="submission" date="2019-08" db="EMBL/GenBank/DDBJ databases">
        <title>Professor.</title>
        <authorList>
            <person name="Park J.S."/>
        </authorList>
    </citation>
    <scope>NUCLEOTIDE SEQUENCE [LARGE SCALE GENOMIC DNA]</scope>
    <source>
        <strain evidence="5 6">176CP5-101</strain>
    </source>
</reference>
<evidence type="ECO:0000313" key="6">
    <source>
        <dbReference type="Proteomes" id="UP000321456"/>
    </source>
</evidence>
<dbReference type="GO" id="GO:0008233">
    <property type="term" value="F:peptidase activity"/>
    <property type="evidence" value="ECO:0007669"/>
    <property type="project" value="UniProtKB-KW"/>
</dbReference>
<keyword evidence="2" id="KW-0479">Metal-binding</keyword>
<dbReference type="InterPro" id="IPR051458">
    <property type="entry name" value="Cyt/Met_Dipeptidase"/>
</dbReference>
<dbReference type="Proteomes" id="UP000321456">
    <property type="component" value="Unassembled WGS sequence"/>
</dbReference>
<dbReference type="InterPro" id="IPR011650">
    <property type="entry name" value="Peptidase_M20_dimer"/>
</dbReference>
<gene>
    <name evidence="5" type="ORF">FVB32_16245</name>
</gene>
<keyword evidence="3 5" id="KW-0378">Hydrolase</keyword>